<dbReference type="OrthoDB" id="9776669at2"/>
<feature type="chain" id="PRO_5020317935" evidence="4">
    <location>
        <begin position="27"/>
        <end position="378"/>
    </location>
</feature>
<dbReference type="InterPro" id="IPR011852">
    <property type="entry name" value="TRAP_TAXI"/>
</dbReference>
<protein>
    <submittedName>
        <fullName evidence="5">TAXI family TRAP transporter solute-binding subunit</fullName>
    </submittedName>
</protein>
<dbReference type="RefSeq" id="WP_137195554.1">
    <property type="nucleotide sequence ID" value="NZ_CP039965.1"/>
</dbReference>
<dbReference type="GO" id="GO:0042597">
    <property type="term" value="C:periplasmic space"/>
    <property type="evidence" value="ECO:0007669"/>
    <property type="project" value="UniProtKB-SubCell"/>
</dbReference>
<dbReference type="KEGG" id="pseb:EOK75_18845"/>
<comment type="similarity">
    <text evidence="2">Belongs to the bacterial solute-binding protein SsuA/TauA family.</text>
</comment>
<organism evidence="5 6">
    <name type="scientific">Pseudorhodobacter turbinis</name>
    <dbReference type="NCBI Taxonomy" id="2500533"/>
    <lineage>
        <taxon>Bacteria</taxon>
        <taxon>Pseudomonadati</taxon>
        <taxon>Pseudomonadota</taxon>
        <taxon>Alphaproteobacteria</taxon>
        <taxon>Rhodobacterales</taxon>
        <taxon>Paracoccaceae</taxon>
        <taxon>Pseudorhodobacter</taxon>
    </lineage>
</organism>
<evidence type="ECO:0000256" key="1">
    <source>
        <dbReference type="ARBA" id="ARBA00004418"/>
    </source>
</evidence>
<reference evidence="5 6" key="1">
    <citation type="submission" date="2019-05" db="EMBL/GenBank/DDBJ databases">
        <title>Pseudorhodobacter turbinis sp. nov., isolated from the gut of the Korean turban shell.</title>
        <authorList>
            <person name="Jeong Y.-S."/>
            <person name="Kang W.-R."/>
            <person name="Bae J.-W."/>
        </authorList>
    </citation>
    <scope>NUCLEOTIDE SEQUENCE [LARGE SCALE GENOMIC DNA]</scope>
    <source>
        <strain evidence="5 6">S12M18</strain>
        <plasmid evidence="5 6">unnamed1</plasmid>
    </source>
</reference>
<evidence type="ECO:0000256" key="4">
    <source>
        <dbReference type="SAM" id="SignalP"/>
    </source>
</evidence>
<evidence type="ECO:0000256" key="3">
    <source>
        <dbReference type="ARBA" id="ARBA00022729"/>
    </source>
</evidence>
<keyword evidence="3 4" id="KW-0732">Signal</keyword>
<proteinExistence type="inferred from homology"/>
<dbReference type="NCBIfam" id="TIGR02122">
    <property type="entry name" value="TRAP_TAXI"/>
    <property type="match status" value="1"/>
</dbReference>
<geneLocation type="plasmid" evidence="5 6">
    <name>unnamed1</name>
</geneLocation>
<sequence length="378" mass="40601">MKTTLRLGLAATGFLAASMLAPATFAQEMPDTMVWTSYDVGSAGYAEASAIADAFGKKFGTRIRIQPSGSGIGRLQPLLQGRADYAFLATEAFFVSDGAYDFAMPDWGPTNLRAVAGRPAGITLITAADAGIRTVADARGKRIAFVAGNPSVNVKCEAILAFGGLTLDDVEVITFPTYASAMASMTRNESDGTCTTPTTSQLYELAESPRGIFYVPLEADNAEGWAGLLKVLPIMSPSEEDVAAGLPEGEIAKMAAYRYPVITTTAEKSADEVYAFIKALDETYDLYKDGTATMKRWTLEKSGKPAIDLPFHEGAIRYLKEKGIWTAEDDAWNQKRTARLDTMVAAWAEFKAANADLTGEAYADAWMAHRAEVIATLN</sequence>
<name>A0A4P8EL13_9RHOB</name>
<dbReference type="SUPFAM" id="SSF53850">
    <property type="entry name" value="Periplasmic binding protein-like II"/>
    <property type="match status" value="1"/>
</dbReference>
<keyword evidence="6" id="KW-1185">Reference proteome</keyword>
<comment type="subcellular location">
    <subcellularLocation>
        <location evidence="1">Periplasm</location>
    </subcellularLocation>
</comment>
<dbReference type="PANTHER" id="PTHR30024:SF47">
    <property type="entry name" value="TAURINE-BINDING PERIPLASMIC PROTEIN"/>
    <property type="match status" value="1"/>
</dbReference>
<dbReference type="PANTHER" id="PTHR30024">
    <property type="entry name" value="ALIPHATIC SULFONATES-BINDING PROTEIN-RELATED"/>
    <property type="match status" value="1"/>
</dbReference>
<keyword evidence="5" id="KW-0614">Plasmid</keyword>
<dbReference type="AlphaFoldDB" id="A0A4P8EL13"/>
<evidence type="ECO:0000256" key="2">
    <source>
        <dbReference type="ARBA" id="ARBA00010742"/>
    </source>
</evidence>
<evidence type="ECO:0000313" key="5">
    <source>
        <dbReference type="EMBL" id="QCO57746.1"/>
    </source>
</evidence>
<gene>
    <name evidence="5" type="ORF">EOK75_18845</name>
</gene>
<feature type="signal peptide" evidence="4">
    <location>
        <begin position="1"/>
        <end position="26"/>
    </location>
</feature>
<dbReference type="Gene3D" id="3.40.190.10">
    <property type="entry name" value="Periplasmic binding protein-like II"/>
    <property type="match status" value="2"/>
</dbReference>
<dbReference type="GO" id="GO:0042918">
    <property type="term" value="P:alkanesulfonate transmembrane transport"/>
    <property type="evidence" value="ECO:0007669"/>
    <property type="project" value="TreeGrafter"/>
</dbReference>
<dbReference type="EMBL" id="CP039965">
    <property type="protein sequence ID" value="QCO57746.1"/>
    <property type="molecule type" value="Genomic_DNA"/>
</dbReference>
<dbReference type="Proteomes" id="UP000298631">
    <property type="component" value="Plasmid unnamed1"/>
</dbReference>
<evidence type="ECO:0000313" key="6">
    <source>
        <dbReference type="Proteomes" id="UP000298631"/>
    </source>
</evidence>
<accession>A0A4P8EL13</accession>
<dbReference type="Pfam" id="PF16868">
    <property type="entry name" value="NMT1_3"/>
    <property type="match status" value="1"/>
</dbReference>